<evidence type="ECO:0000256" key="2">
    <source>
        <dbReference type="ARBA" id="ARBA00023134"/>
    </source>
</evidence>
<dbReference type="Pfam" id="PF00025">
    <property type="entry name" value="Arf"/>
    <property type="match status" value="1"/>
</dbReference>
<keyword evidence="4" id="KW-0460">Magnesium</keyword>
<evidence type="ECO:0000313" key="6">
    <source>
        <dbReference type="EMBL" id="KAG5189117.1"/>
    </source>
</evidence>
<evidence type="ECO:0000256" key="1">
    <source>
        <dbReference type="ARBA" id="ARBA00022741"/>
    </source>
</evidence>
<evidence type="ECO:0000256" key="5">
    <source>
        <dbReference type="RuleBase" id="RU003925"/>
    </source>
</evidence>
<keyword evidence="1 3" id="KW-0547">Nucleotide-binding</keyword>
<evidence type="ECO:0000313" key="7">
    <source>
        <dbReference type="Proteomes" id="UP000664859"/>
    </source>
</evidence>
<dbReference type="PANTHER" id="PTHR45732">
    <property type="entry name" value="ADP-RIBOSYLATION FACTOR-LIKE PROTEIN 8"/>
    <property type="match status" value="1"/>
</dbReference>
<feature type="binding site" evidence="4">
    <location>
        <position position="31"/>
    </location>
    <ligand>
        <name>Mg(2+)</name>
        <dbReference type="ChEBI" id="CHEBI:18420"/>
    </ligand>
</feature>
<dbReference type="Gene3D" id="3.40.50.300">
    <property type="entry name" value="P-loop containing nucleotide triphosphate hydrolases"/>
    <property type="match status" value="1"/>
</dbReference>
<dbReference type="EMBL" id="JAFCMP010000057">
    <property type="protein sequence ID" value="KAG5189117.1"/>
    <property type="molecule type" value="Genomic_DNA"/>
</dbReference>
<dbReference type="PRINTS" id="PR00328">
    <property type="entry name" value="SAR1GTPBP"/>
</dbReference>
<evidence type="ECO:0000256" key="3">
    <source>
        <dbReference type="PIRSR" id="PIRSR606689-1"/>
    </source>
</evidence>
<evidence type="ECO:0000256" key="4">
    <source>
        <dbReference type="PIRSR" id="PIRSR606689-2"/>
    </source>
</evidence>
<dbReference type="OrthoDB" id="2011769at2759"/>
<dbReference type="PROSITE" id="PS51417">
    <property type="entry name" value="ARF"/>
    <property type="match status" value="1"/>
</dbReference>
<protein>
    <submittedName>
        <fullName evidence="6">ARL8, ARF-like ras superfamily GTPase</fullName>
    </submittedName>
</protein>
<dbReference type="InterPro" id="IPR005225">
    <property type="entry name" value="Small_GTP-bd"/>
</dbReference>
<organism evidence="6 7">
    <name type="scientific">Tribonema minus</name>
    <dbReference type="NCBI Taxonomy" id="303371"/>
    <lineage>
        <taxon>Eukaryota</taxon>
        <taxon>Sar</taxon>
        <taxon>Stramenopiles</taxon>
        <taxon>Ochrophyta</taxon>
        <taxon>PX clade</taxon>
        <taxon>Xanthophyceae</taxon>
        <taxon>Tribonematales</taxon>
        <taxon>Tribonemataceae</taxon>
        <taxon>Tribonema</taxon>
    </lineage>
</organism>
<feature type="binding site" evidence="3">
    <location>
        <position position="70"/>
    </location>
    <ligand>
        <name>GTP</name>
        <dbReference type="ChEBI" id="CHEBI:37565"/>
    </ligand>
</feature>
<comment type="caution">
    <text evidence="6">The sequence shown here is derived from an EMBL/GenBank/DDBJ whole genome shotgun (WGS) entry which is preliminary data.</text>
</comment>
<dbReference type="GO" id="GO:0005525">
    <property type="term" value="F:GTP binding"/>
    <property type="evidence" value="ECO:0007669"/>
    <property type="project" value="UniProtKB-KW"/>
</dbReference>
<dbReference type="SMART" id="SM00178">
    <property type="entry name" value="SAR"/>
    <property type="match status" value="1"/>
</dbReference>
<name>A0A836CK42_9STRA</name>
<feature type="binding site" evidence="3">
    <location>
        <begin position="24"/>
        <end position="31"/>
    </location>
    <ligand>
        <name>GTP</name>
        <dbReference type="ChEBI" id="CHEBI:37565"/>
    </ligand>
</feature>
<sequence>MGAMLQRMLDYFWTTKQLEVVLVGLENSGKTTLLNVLAGGQDMETVPTIGLNVQMVRRGGVCLKCWDIGGQAEYRREWRRYAMGCDVIMYVVDSAAPARLASAKRELHRLLEDRQLSSTPLLVLANKIDLQPHVGEADLIKELNMDYIMDSPWLIIPISALRRVNIDQVLNWLTKQSRERS</sequence>
<gene>
    <name evidence="6" type="ORF">JKP88DRAFT_262161</name>
</gene>
<dbReference type="Proteomes" id="UP000664859">
    <property type="component" value="Unassembled WGS sequence"/>
</dbReference>
<dbReference type="InterPro" id="IPR006689">
    <property type="entry name" value="Small_GTPase_ARF/SAR"/>
</dbReference>
<keyword evidence="4" id="KW-0479">Metal-binding</keyword>
<dbReference type="InterPro" id="IPR027417">
    <property type="entry name" value="P-loop_NTPase"/>
</dbReference>
<accession>A0A836CK42</accession>
<dbReference type="SMART" id="SM00177">
    <property type="entry name" value="ARF"/>
    <property type="match status" value="1"/>
</dbReference>
<dbReference type="AlphaFoldDB" id="A0A836CK42"/>
<feature type="binding site" evidence="4">
    <location>
        <position position="48"/>
    </location>
    <ligand>
        <name>Mg(2+)</name>
        <dbReference type="ChEBI" id="CHEBI:18420"/>
    </ligand>
</feature>
<feature type="binding site" evidence="3">
    <location>
        <begin position="126"/>
        <end position="129"/>
    </location>
    <ligand>
        <name>GTP</name>
        <dbReference type="ChEBI" id="CHEBI:37565"/>
    </ligand>
</feature>
<dbReference type="GO" id="GO:0046872">
    <property type="term" value="F:metal ion binding"/>
    <property type="evidence" value="ECO:0007669"/>
    <property type="project" value="UniProtKB-KW"/>
</dbReference>
<reference evidence="6" key="1">
    <citation type="submission" date="2021-02" db="EMBL/GenBank/DDBJ databases">
        <title>First Annotated Genome of the Yellow-green Alga Tribonema minus.</title>
        <authorList>
            <person name="Mahan K.M."/>
        </authorList>
    </citation>
    <scope>NUCLEOTIDE SEQUENCE</scope>
    <source>
        <strain evidence="6">UTEX B ZZ1240</strain>
    </source>
</reference>
<proteinExistence type="inferred from homology"/>
<dbReference type="FunFam" id="3.40.50.300:FF:001120">
    <property type="entry name" value="ADP-ribosylation factor family"/>
    <property type="match status" value="1"/>
</dbReference>
<keyword evidence="2 3" id="KW-0342">GTP-binding</keyword>
<comment type="similarity">
    <text evidence="5">Belongs to the small GTPase superfamily. Arf family.</text>
</comment>
<dbReference type="NCBIfam" id="TIGR00231">
    <property type="entry name" value="small_GTP"/>
    <property type="match status" value="1"/>
</dbReference>
<dbReference type="PANTHER" id="PTHR45732:SF2">
    <property type="entry name" value="ADP-RIBOSYLATION FACTOR LIKE PROTEIN"/>
    <property type="match status" value="1"/>
</dbReference>
<dbReference type="GO" id="GO:0003924">
    <property type="term" value="F:GTPase activity"/>
    <property type="evidence" value="ECO:0007669"/>
    <property type="project" value="InterPro"/>
</dbReference>
<keyword evidence="7" id="KW-1185">Reference proteome</keyword>
<dbReference type="SUPFAM" id="SSF52540">
    <property type="entry name" value="P-loop containing nucleoside triphosphate hydrolases"/>
    <property type="match status" value="1"/>
</dbReference>